<evidence type="ECO:0000313" key="7">
    <source>
        <dbReference type="EMBL" id="PSR34506.1"/>
    </source>
</evidence>
<feature type="transmembrane region" description="Helical" evidence="5">
    <location>
        <begin position="369"/>
        <end position="391"/>
    </location>
</feature>
<gene>
    <name evidence="7" type="ORF">C7B46_05060</name>
</gene>
<feature type="transmembrane region" description="Helical" evidence="5">
    <location>
        <begin position="436"/>
        <end position="456"/>
    </location>
</feature>
<dbReference type="InterPro" id="IPR004841">
    <property type="entry name" value="AA-permease/SLC12A_dom"/>
</dbReference>
<sequence length="518" mass="54302">MGLGCFNGPQHTLQRGITMDNELVAAHSAEGSLHRGSLSLFETVSSTLANIAPAMSVFLAIGAIVATMGSTAPWGFVAGAVAILTTGNTLAQFAQRMPTTGSFVAFINRGIGSMSPVAGKAASGIAFFLLVIAYPISLASVVIFLGSWIQGYFGLPSLDWILFAMIAVALVIPLLLTGTGISVRTSFILFVTEAVGLLVFAVAVIAQAGSHAALPLHSVGGSPGGIHGVLGITFAIVVFGYVGWENSGPLGEESKNPRRTIPMTIVISVGIIALLFVASTWAVVAGYGAWYGNVRGMNILASGSVSAPFIALARHYAPALVWWMVLIGVTSALGAFLSAAVPITRIMYHGARAGLLPKAVSRVGRRSGVPIVSMWIYIVGTVACILVPMLFLGTNPGTLSADLAGISTVPILIVYVLANLSLPIYIWRNDRSTYQLFTHLVLPILGIIIVGYGTWISIQPNQAPPANWFWLWVLGMVVLSAVATGIVAKKNPQALTKLGDSLENVEEIIVPHHTPVEG</sequence>
<feature type="transmembrane region" description="Helical" evidence="5">
    <location>
        <begin position="403"/>
        <end position="424"/>
    </location>
</feature>
<feature type="transmembrane region" description="Helical" evidence="5">
    <location>
        <begin position="320"/>
        <end position="348"/>
    </location>
</feature>
<organism evidence="7 8">
    <name type="scientific">Sulfobacillus benefaciens</name>
    <dbReference type="NCBI Taxonomy" id="453960"/>
    <lineage>
        <taxon>Bacteria</taxon>
        <taxon>Bacillati</taxon>
        <taxon>Bacillota</taxon>
        <taxon>Clostridia</taxon>
        <taxon>Eubacteriales</taxon>
        <taxon>Clostridiales Family XVII. Incertae Sedis</taxon>
        <taxon>Sulfobacillus</taxon>
    </lineage>
</organism>
<evidence type="ECO:0000256" key="5">
    <source>
        <dbReference type="SAM" id="Phobius"/>
    </source>
</evidence>
<dbReference type="PIRSF" id="PIRSF006060">
    <property type="entry name" value="AA_transporter"/>
    <property type="match status" value="1"/>
</dbReference>
<proteinExistence type="predicted"/>
<comment type="caution">
    <text evidence="7">The sequence shown here is derived from an EMBL/GenBank/DDBJ whole genome shotgun (WGS) entry which is preliminary data.</text>
</comment>
<protein>
    <recommendedName>
        <fullName evidence="6">Amino acid permease/ SLC12A domain-containing protein</fullName>
    </recommendedName>
</protein>
<evidence type="ECO:0000259" key="6">
    <source>
        <dbReference type="Pfam" id="PF00324"/>
    </source>
</evidence>
<evidence type="ECO:0000256" key="1">
    <source>
        <dbReference type="ARBA" id="ARBA00004141"/>
    </source>
</evidence>
<dbReference type="GO" id="GO:0016020">
    <property type="term" value="C:membrane"/>
    <property type="evidence" value="ECO:0007669"/>
    <property type="project" value="UniProtKB-SubCell"/>
</dbReference>
<feature type="domain" description="Amino acid permease/ SLC12A" evidence="6">
    <location>
        <begin position="47"/>
        <end position="468"/>
    </location>
</feature>
<dbReference type="InterPro" id="IPR050367">
    <property type="entry name" value="APC_superfamily"/>
</dbReference>
<keyword evidence="2 5" id="KW-0812">Transmembrane</keyword>
<dbReference type="Pfam" id="PF00324">
    <property type="entry name" value="AA_permease"/>
    <property type="match status" value="1"/>
</dbReference>
<feature type="transmembrane region" description="Helical" evidence="5">
    <location>
        <begin position="160"/>
        <end position="180"/>
    </location>
</feature>
<comment type="subcellular location">
    <subcellularLocation>
        <location evidence="1">Membrane</location>
        <topology evidence="1">Multi-pass membrane protein</topology>
    </subcellularLocation>
</comment>
<feature type="transmembrane region" description="Helical" evidence="5">
    <location>
        <begin position="124"/>
        <end position="148"/>
    </location>
</feature>
<feature type="transmembrane region" description="Helical" evidence="5">
    <location>
        <begin position="187"/>
        <end position="206"/>
    </location>
</feature>
<dbReference type="GO" id="GO:0055085">
    <property type="term" value="P:transmembrane transport"/>
    <property type="evidence" value="ECO:0007669"/>
    <property type="project" value="InterPro"/>
</dbReference>
<dbReference type="PANTHER" id="PTHR42770:SF7">
    <property type="entry name" value="MEMBRANE PROTEIN"/>
    <property type="match status" value="1"/>
</dbReference>
<keyword evidence="3 5" id="KW-1133">Transmembrane helix</keyword>
<evidence type="ECO:0000313" key="8">
    <source>
        <dbReference type="Proteomes" id="UP000242972"/>
    </source>
</evidence>
<accession>A0A2T2XJ53</accession>
<dbReference type="Gene3D" id="1.20.1740.10">
    <property type="entry name" value="Amino acid/polyamine transporter I"/>
    <property type="match status" value="1"/>
</dbReference>
<dbReference type="Proteomes" id="UP000242972">
    <property type="component" value="Unassembled WGS sequence"/>
</dbReference>
<name>A0A2T2XJ53_9FIRM</name>
<evidence type="ECO:0000256" key="4">
    <source>
        <dbReference type="ARBA" id="ARBA00023136"/>
    </source>
</evidence>
<keyword evidence="4 5" id="KW-0472">Membrane</keyword>
<dbReference type="PANTHER" id="PTHR42770">
    <property type="entry name" value="AMINO ACID TRANSPORTER-RELATED"/>
    <property type="match status" value="1"/>
</dbReference>
<feature type="transmembrane region" description="Helical" evidence="5">
    <location>
        <begin position="226"/>
        <end position="244"/>
    </location>
</feature>
<reference evidence="7 8" key="1">
    <citation type="journal article" date="2014" name="BMC Genomics">
        <title>Comparison of environmental and isolate Sulfobacillus genomes reveals diverse carbon, sulfur, nitrogen, and hydrogen metabolisms.</title>
        <authorList>
            <person name="Justice N.B."/>
            <person name="Norman A."/>
            <person name="Brown C.T."/>
            <person name="Singh A."/>
            <person name="Thomas B.C."/>
            <person name="Banfield J.F."/>
        </authorList>
    </citation>
    <scope>NUCLEOTIDE SEQUENCE [LARGE SCALE GENOMIC DNA]</scope>
    <source>
        <strain evidence="7">AMDSBA4</strain>
    </source>
</reference>
<feature type="transmembrane region" description="Helical" evidence="5">
    <location>
        <begin position="468"/>
        <end position="488"/>
    </location>
</feature>
<dbReference type="AlphaFoldDB" id="A0A2T2XJ53"/>
<evidence type="ECO:0000256" key="3">
    <source>
        <dbReference type="ARBA" id="ARBA00022989"/>
    </source>
</evidence>
<feature type="transmembrane region" description="Helical" evidence="5">
    <location>
        <begin position="265"/>
        <end position="290"/>
    </location>
</feature>
<dbReference type="EMBL" id="PXYW01000008">
    <property type="protein sequence ID" value="PSR34506.1"/>
    <property type="molecule type" value="Genomic_DNA"/>
</dbReference>
<evidence type="ECO:0000256" key="2">
    <source>
        <dbReference type="ARBA" id="ARBA00022692"/>
    </source>
</evidence>